<feature type="domain" description="Glycoside hydrolase family 19 catalytic" evidence="1">
    <location>
        <begin position="117"/>
        <end position="169"/>
    </location>
</feature>
<keyword evidence="2" id="KW-0378">Hydrolase</keyword>
<dbReference type="InterPro" id="IPR023346">
    <property type="entry name" value="Lysozyme-like_dom_sf"/>
</dbReference>
<reference evidence="3" key="1">
    <citation type="submission" date="2014-05" db="EMBL/GenBank/DDBJ databases">
        <title>ATOL: Assembling a taxonomically balanced genome-scale reconstruction of the evolutionary history of the Enterobacteriaceae.</title>
        <authorList>
            <person name="Plunkett G. III"/>
            <person name="Neeno-Eckwall E.C."/>
            <person name="Glasner J.D."/>
            <person name="Perna N.T."/>
        </authorList>
    </citation>
    <scope>NUCLEOTIDE SEQUENCE [LARGE SCALE GENOMIC DNA]</scope>
    <source>
        <strain evidence="3">ATCC 49490</strain>
    </source>
</reference>
<dbReference type="Pfam" id="PF00182">
    <property type="entry name" value="Glyco_hydro_19"/>
    <property type="match status" value="1"/>
</dbReference>
<keyword evidence="3" id="KW-1185">Reference proteome</keyword>
<dbReference type="RefSeq" id="WP_038155349.1">
    <property type="nucleotide sequence ID" value="NZ_JMTB01000054.1"/>
</dbReference>
<dbReference type="SUPFAM" id="SSF53955">
    <property type="entry name" value="Lysozyme-like"/>
    <property type="match status" value="1"/>
</dbReference>
<evidence type="ECO:0000313" key="2">
    <source>
        <dbReference type="EMBL" id="KFC08278.1"/>
    </source>
</evidence>
<accession>A0A085ADI3</accession>
<dbReference type="Proteomes" id="UP000028630">
    <property type="component" value="Unassembled WGS sequence"/>
</dbReference>
<dbReference type="PANTHER" id="PTHR34408:SF1">
    <property type="entry name" value="GLYCOSYL HYDROLASE FAMILY 19 DOMAIN-CONTAINING PROTEIN HI_1415"/>
    <property type="match status" value="1"/>
</dbReference>
<dbReference type="InterPro" id="IPR000726">
    <property type="entry name" value="Glyco_hydro_19_cat"/>
</dbReference>
<dbReference type="EC" id="3.2.1.14" evidence="2"/>
<proteinExistence type="predicted"/>
<dbReference type="OrthoDB" id="9798982at2"/>
<dbReference type="eggNOG" id="COG3179">
    <property type="taxonomic scope" value="Bacteria"/>
</dbReference>
<dbReference type="AlphaFoldDB" id="A0A085ADI3"/>
<evidence type="ECO:0000259" key="1">
    <source>
        <dbReference type="Pfam" id="PF00182"/>
    </source>
</evidence>
<comment type="caution">
    <text evidence="2">The sequence shown here is derived from an EMBL/GenBank/DDBJ whole genome shotgun (WGS) entry which is preliminary data.</text>
</comment>
<keyword evidence="2" id="KW-0326">Glycosidase</keyword>
<dbReference type="EMBL" id="JMTB01000054">
    <property type="protein sequence ID" value="KFC08278.1"/>
    <property type="molecule type" value="Genomic_DNA"/>
</dbReference>
<protein>
    <submittedName>
        <fullName evidence="2">Lytic enzyme</fullName>
        <ecNumber evidence="2">3.2.1.14</ecNumber>
    </submittedName>
</protein>
<sequence length="210" mass="22791">MNQSQFQQAAGISAGLAARWFQPVDAAMREFGITAPADIAMFIAQVGHESAGFTVVTENLNYRADKLVGIFGARRITQQQADALGRTTEHPARPDAIANLVYGGDWGYKNLGNKANGDGWKYRGRGLIQVTGLNNYRSCGAALKLDLVATPELLEQELHAARSAAWFYTSRGCMAYGADVRAVTKIINGGINGLDDRRLRYNKARAALLV</sequence>
<name>A0A085ADI3_9ENTR</name>
<organism evidence="2 3">
    <name type="scientific">Trabulsiella guamensis ATCC 49490</name>
    <dbReference type="NCBI Taxonomy" id="1005994"/>
    <lineage>
        <taxon>Bacteria</taxon>
        <taxon>Pseudomonadati</taxon>
        <taxon>Pseudomonadota</taxon>
        <taxon>Gammaproteobacteria</taxon>
        <taxon>Enterobacterales</taxon>
        <taxon>Enterobacteriaceae</taxon>
        <taxon>Trabulsiella</taxon>
    </lineage>
</organism>
<dbReference type="GO" id="GO:0008843">
    <property type="term" value="F:endochitinase activity"/>
    <property type="evidence" value="ECO:0007669"/>
    <property type="project" value="UniProtKB-EC"/>
</dbReference>
<gene>
    <name evidence="2" type="ORF">GTGU_01474</name>
</gene>
<dbReference type="Gene3D" id="1.10.530.10">
    <property type="match status" value="1"/>
</dbReference>
<dbReference type="PANTHER" id="PTHR34408">
    <property type="entry name" value="FAMILY PROTEIN, PUTATIVE-RELATED"/>
    <property type="match status" value="1"/>
</dbReference>
<dbReference type="InterPro" id="IPR052354">
    <property type="entry name" value="Cell_Wall_Dynamics_Protein"/>
</dbReference>
<dbReference type="GO" id="GO:0016998">
    <property type="term" value="P:cell wall macromolecule catabolic process"/>
    <property type="evidence" value="ECO:0007669"/>
    <property type="project" value="InterPro"/>
</dbReference>
<dbReference type="GO" id="GO:0006032">
    <property type="term" value="P:chitin catabolic process"/>
    <property type="evidence" value="ECO:0007669"/>
    <property type="project" value="InterPro"/>
</dbReference>
<evidence type="ECO:0000313" key="3">
    <source>
        <dbReference type="Proteomes" id="UP000028630"/>
    </source>
</evidence>